<proteinExistence type="predicted"/>
<keyword evidence="1" id="KW-0812">Transmembrane</keyword>
<gene>
    <name evidence="2" type="ORF">UFOVP325_20</name>
    <name evidence="3" type="ORF">UFOVP430_15</name>
</gene>
<dbReference type="EMBL" id="LR796338">
    <property type="protein sequence ID" value="CAB4137183.1"/>
    <property type="molecule type" value="Genomic_DNA"/>
</dbReference>
<evidence type="ECO:0000313" key="3">
    <source>
        <dbReference type="EMBL" id="CAB4147190.1"/>
    </source>
</evidence>
<accession>A0A6J5LVQ7</accession>
<feature type="transmembrane region" description="Helical" evidence="1">
    <location>
        <begin position="7"/>
        <end position="24"/>
    </location>
</feature>
<reference evidence="2" key="1">
    <citation type="submission" date="2020-04" db="EMBL/GenBank/DDBJ databases">
        <authorList>
            <person name="Chiriac C."/>
            <person name="Salcher M."/>
            <person name="Ghai R."/>
            <person name="Kavagutti S V."/>
        </authorList>
    </citation>
    <scope>NUCLEOTIDE SEQUENCE</scope>
</reference>
<sequence length="73" mass="8523">MSKEAKMLFISLGLMVVGIFILFVNHNYNCHQLEYQTLEGTRYKMVCEEKPDPNCWNNYKTEDEAIQACEGNQ</sequence>
<protein>
    <submittedName>
        <fullName evidence="2">Uncharacterized protein</fullName>
    </submittedName>
</protein>
<organism evidence="2">
    <name type="scientific">uncultured Caudovirales phage</name>
    <dbReference type="NCBI Taxonomy" id="2100421"/>
    <lineage>
        <taxon>Viruses</taxon>
        <taxon>Duplodnaviria</taxon>
        <taxon>Heunggongvirae</taxon>
        <taxon>Uroviricota</taxon>
        <taxon>Caudoviricetes</taxon>
        <taxon>Peduoviridae</taxon>
        <taxon>Maltschvirus</taxon>
        <taxon>Maltschvirus maltsch</taxon>
    </lineage>
</organism>
<name>A0A6J5LVQ7_9CAUD</name>
<keyword evidence="1" id="KW-1133">Transmembrane helix</keyword>
<keyword evidence="1" id="KW-0472">Membrane</keyword>
<evidence type="ECO:0000313" key="2">
    <source>
        <dbReference type="EMBL" id="CAB4137183.1"/>
    </source>
</evidence>
<dbReference type="EMBL" id="LR796481">
    <property type="protein sequence ID" value="CAB4147190.1"/>
    <property type="molecule type" value="Genomic_DNA"/>
</dbReference>
<evidence type="ECO:0000256" key="1">
    <source>
        <dbReference type="SAM" id="Phobius"/>
    </source>
</evidence>